<dbReference type="AlphaFoldDB" id="A0ABD3BN66"/>
<evidence type="ECO:0000259" key="2">
    <source>
        <dbReference type="Pfam" id="PF14111"/>
    </source>
</evidence>
<organism evidence="3 4">
    <name type="scientific">Castilleja foliolosa</name>
    <dbReference type="NCBI Taxonomy" id="1961234"/>
    <lineage>
        <taxon>Eukaryota</taxon>
        <taxon>Viridiplantae</taxon>
        <taxon>Streptophyta</taxon>
        <taxon>Embryophyta</taxon>
        <taxon>Tracheophyta</taxon>
        <taxon>Spermatophyta</taxon>
        <taxon>Magnoliopsida</taxon>
        <taxon>eudicotyledons</taxon>
        <taxon>Gunneridae</taxon>
        <taxon>Pentapetalae</taxon>
        <taxon>asterids</taxon>
        <taxon>lamiids</taxon>
        <taxon>Lamiales</taxon>
        <taxon>Orobanchaceae</taxon>
        <taxon>Pedicularideae</taxon>
        <taxon>Castillejinae</taxon>
        <taxon>Castilleja</taxon>
    </lineage>
</organism>
<evidence type="ECO:0000313" key="4">
    <source>
        <dbReference type="Proteomes" id="UP001632038"/>
    </source>
</evidence>
<name>A0ABD3BN66_9LAMI</name>
<dbReference type="Proteomes" id="UP001632038">
    <property type="component" value="Unassembled WGS sequence"/>
</dbReference>
<keyword evidence="4" id="KW-1185">Reference proteome</keyword>
<feature type="region of interest" description="Disordered" evidence="1">
    <location>
        <begin position="1"/>
        <end position="33"/>
    </location>
</feature>
<evidence type="ECO:0000313" key="3">
    <source>
        <dbReference type="EMBL" id="KAL3618875.1"/>
    </source>
</evidence>
<accession>A0ABD3BN66</accession>
<feature type="domain" description="DUF4283" evidence="2">
    <location>
        <begin position="103"/>
        <end position="157"/>
    </location>
</feature>
<comment type="caution">
    <text evidence="3">The sequence shown here is derived from an EMBL/GenBank/DDBJ whole genome shotgun (WGS) entry which is preliminary data.</text>
</comment>
<dbReference type="InterPro" id="IPR025558">
    <property type="entry name" value="DUF4283"/>
</dbReference>
<reference evidence="4" key="1">
    <citation type="journal article" date="2024" name="IScience">
        <title>Strigolactones Initiate the Formation of Haustorium-like Structures in Castilleja.</title>
        <authorList>
            <person name="Buerger M."/>
            <person name="Peterson D."/>
            <person name="Chory J."/>
        </authorList>
    </citation>
    <scope>NUCLEOTIDE SEQUENCE [LARGE SCALE GENOMIC DNA]</scope>
</reference>
<evidence type="ECO:0000256" key="1">
    <source>
        <dbReference type="SAM" id="MobiDB-lite"/>
    </source>
</evidence>
<dbReference type="Pfam" id="PF14111">
    <property type="entry name" value="DUF4283"/>
    <property type="match status" value="1"/>
</dbReference>
<protein>
    <recommendedName>
        <fullName evidence="2">DUF4283 domain-containing protein</fullName>
    </recommendedName>
</protein>
<gene>
    <name evidence="3" type="ORF">CASFOL_037103</name>
</gene>
<dbReference type="EMBL" id="JAVIJP010000070">
    <property type="protein sequence ID" value="KAL3618875.1"/>
    <property type="molecule type" value="Genomic_DNA"/>
</dbReference>
<feature type="compositionally biased region" description="Polar residues" evidence="1">
    <location>
        <begin position="10"/>
        <end position="24"/>
    </location>
</feature>
<proteinExistence type="predicted"/>
<sequence>MPPPSPPPSTAMNSPDTAMNSPDISTKETPDYDISRDTFYIPKNSKYQLTSQNNPATTIKDTTEKITHINSIEDINNLSTLHITPVDIECLNHPENLQHDDTTLIAKILAPKPINMNAFKSTIIRAWNLNKKVTANLLGKNTMAFIFEEKNDMEKLFRR</sequence>